<dbReference type="OrthoDB" id="5196233at2"/>
<name>A0A4R8UXD1_9MICO</name>
<dbReference type="EMBL" id="SOEY01000016">
    <property type="protein sequence ID" value="TFB73671.1"/>
    <property type="molecule type" value="Genomic_DNA"/>
</dbReference>
<reference evidence="2 3" key="1">
    <citation type="submission" date="2019-03" db="EMBL/GenBank/DDBJ databases">
        <title>Genomics of glacier-inhabiting Cryobacterium strains.</title>
        <authorList>
            <person name="Liu Q."/>
            <person name="Xin Y.-H."/>
        </authorList>
    </citation>
    <scope>NUCLEOTIDE SEQUENCE [LARGE SCALE GENOMIC DNA]</scope>
    <source>
        <strain evidence="2 3">HLT2-23</strain>
    </source>
</reference>
<evidence type="ECO:0008006" key="4">
    <source>
        <dbReference type="Google" id="ProtNLM"/>
    </source>
</evidence>
<sequence>MSRRAKDEALVIGGDQRLDLLPPEVRAERRGQQQRRRLSLGVVGVAVIVGLLVGSATALSLTAQADLASEQARTATLLTDQGQYFAVRALQNRVTLTEAAQRVGASTEIDWTDYLGAVQNTLPSSVAISSVQVDSATPLAAYAQATAPLQGVRVATVSFTATSALLPDIPAWLSALGTLDGFADALPGSVALDQTTGIYTVTITMHVNDLAFAHRFDPTSDPKEEKQP</sequence>
<evidence type="ECO:0000313" key="3">
    <source>
        <dbReference type="Proteomes" id="UP000298173"/>
    </source>
</evidence>
<protein>
    <recommendedName>
        <fullName evidence="4">Fimbrial assembly protein</fullName>
    </recommendedName>
</protein>
<organism evidence="2 3">
    <name type="scientific">Cryobacterium glaciale</name>
    <dbReference type="NCBI Taxonomy" id="1259145"/>
    <lineage>
        <taxon>Bacteria</taxon>
        <taxon>Bacillati</taxon>
        <taxon>Actinomycetota</taxon>
        <taxon>Actinomycetes</taxon>
        <taxon>Micrococcales</taxon>
        <taxon>Microbacteriaceae</taxon>
        <taxon>Cryobacterium</taxon>
    </lineage>
</organism>
<keyword evidence="1" id="KW-0472">Membrane</keyword>
<keyword evidence="1" id="KW-0812">Transmembrane</keyword>
<comment type="caution">
    <text evidence="2">The sequence shown here is derived from an EMBL/GenBank/DDBJ whole genome shotgun (WGS) entry which is preliminary data.</text>
</comment>
<keyword evidence="3" id="KW-1185">Reference proteome</keyword>
<evidence type="ECO:0000256" key="1">
    <source>
        <dbReference type="SAM" id="Phobius"/>
    </source>
</evidence>
<dbReference type="Proteomes" id="UP000298173">
    <property type="component" value="Unassembled WGS sequence"/>
</dbReference>
<proteinExistence type="predicted"/>
<dbReference type="AlphaFoldDB" id="A0A4R8UXD1"/>
<gene>
    <name evidence="2" type="ORF">E3O06_07520</name>
</gene>
<keyword evidence="1" id="KW-1133">Transmembrane helix</keyword>
<accession>A0A4R8UXD1</accession>
<dbReference type="RefSeq" id="WP_134502395.1">
    <property type="nucleotide sequence ID" value="NZ_SOEY01000016.1"/>
</dbReference>
<evidence type="ECO:0000313" key="2">
    <source>
        <dbReference type="EMBL" id="TFB73671.1"/>
    </source>
</evidence>
<feature type="transmembrane region" description="Helical" evidence="1">
    <location>
        <begin position="38"/>
        <end position="61"/>
    </location>
</feature>